<evidence type="ECO:0000313" key="3">
    <source>
        <dbReference type="Proteomes" id="UP000198634"/>
    </source>
</evidence>
<feature type="compositionally biased region" description="Basic and acidic residues" evidence="1">
    <location>
        <begin position="67"/>
        <end position="83"/>
    </location>
</feature>
<dbReference type="EMBL" id="FOEP01000005">
    <property type="protein sequence ID" value="SEQ30253.1"/>
    <property type="molecule type" value="Genomic_DNA"/>
</dbReference>
<evidence type="ECO:0000313" key="2">
    <source>
        <dbReference type="EMBL" id="SEQ30253.1"/>
    </source>
</evidence>
<dbReference type="RefSeq" id="WP_090269658.1">
    <property type="nucleotide sequence ID" value="NZ_FOEP01000005.1"/>
</dbReference>
<evidence type="ECO:0000256" key="1">
    <source>
        <dbReference type="SAM" id="MobiDB-lite"/>
    </source>
</evidence>
<dbReference type="AlphaFoldDB" id="A0A1H9EYG6"/>
<protein>
    <submittedName>
        <fullName evidence="2">Uncharacterized protein</fullName>
    </submittedName>
</protein>
<dbReference type="STRING" id="657014.SAMN04488092_105206"/>
<organism evidence="2 3">
    <name type="scientific">Thalassovita taeanensis</name>
    <dbReference type="NCBI Taxonomy" id="657014"/>
    <lineage>
        <taxon>Bacteria</taxon>
        <taxon>Pseudomonadati</taxon>
        <taxon>Pseudomonadota</taxon>
        <taxon>Alphaproteobacteria</taxon>
        <taxon>Rhodobacterales</taxon>
        <taxon>Roseobacteraceae</taxon>
        <taxon>Thalassovita</taxon>
    </lineage>
</organism>
<reference evidence="2 3" key="1">
    <citation type="submission" date="2016-10" db="EMBL/GenBank/DDBJ databases">
        <authorList>
            <person name="de Groot N.N."/>
        </authorList>
    </citation>
    <scope>NUCLEOTIDE SEQUENCE [LARGE SCALE GENOMIC DNA]</scope>
    <source>
        <strain evidence="2 3">DSM 22007</strain>
    </source>
</reference>
<dbReference type="Proteomes" id="UP000198634">
    <property type="component" value="Unassembled WGS sequence"/>
</dbReference>
<accession>A0A1H9EYG6</accession>
<sequence>MAKRGRPKGSTYPDGPYLDRIAEALTRTPEKSANSVIMAIAGELGISDYRQQEAFRRRLHEKWSVQKEDRMAEARERHAERNRPPQRVVKRNLSTLDVLRTIEESPTMKLAKMYEDMPHVRLQKLYDDLPHVRIQKMLDDMPAMRIQKMLDKLNL</sequence>
<feature type="region of interest" description="Disordered" evidence="1">
    <location>
        <begin position="67"/>
        <end position="89"/>
    </location>
</feature>
<keyword evidence="3" id="KW-1185">Reference proteome</keyword>
<name>A0A1H9EYG6_9RHOB</name>
<proteinExistence type="predicted"/>
<gene>
    <name evidence="2" type="ORF">SAMN04488092_105206</name>
</gene>